<proteinExistence type="predicted"/>
<evidence type="ECO:0000313" key="2">
    <source>
        <dbReference type="EMBL" id="MDH6104827.1"/>
    </source>
</evidence>
<dbReference type="RefSeq" id="WP_271731333.1">
    <property type="nucleotide sequence ID" value="NZ_JANQDF010000030.1"/>
</dbReference>
<organism evidence="2 3">
    <name type="scientific">Anabaenopsis tanganyikae CS-531</name>
    <dbReference type="NCBI Taxonomy" id="2785304"/>
    <lineage>
        <taxon>Bacteria</taxon>
        <taxon>Bacillati</taxon>
        <taxon>Cyanobacteriota</taxon>
        <taxon>Cyanophyceae</taxon>
        <taxon>Nostocales</taxon>
        <taxon>Nodulariaceae</taxon>
        <taxon>Anabaenopsis</taxon>
        <taxon>Anabaenopsis tanganyikae</taxon>
    </lineage>
</organism>
<keyword evidence="3" id="KW-1185">Reference proteome</keyword>
<sequence length="427" mass="49180">MLIEFSIGNYRSFKDKVTFSMKAANIVAKDTKTDEHNTFVVDDQLTLLKSAAIYGANASGKSNLAKAINFMKWFMINSSKETQSTEPINVEPFALSTETETQPSLFEIVFILDNKTYRYGFEATQKNIVSEWLFYVHKKRQTRLFERKDQHFNISKNFQGEDIQSKTRENALFISVAAQFNVEIAKKILDWLTTKIQIISGLNSYLSYTVKFLEPGHDNREEIIQLIKNLDLGIRDIRVTEREVTLNPLLIPEELLKEVKSATVKATSRTIMTIHQKFDHQGNFISLESFDLDNQESEGTKKIFSIAGPLIHTLKKGNTLIFDEFDARLHPLMSKAIVEMFNSQASNYKNAQLIFMTHNTNLLNNKLFRRDQIWFTEKNKYGATDLYSLVEYKIRNDASFESDYIKGKYGAIPFIGNLSQIWDDNNG</sequence>
<feature type="domain" description="ATPase AAA-type core" evidence="1">
    <location>
        <begin position="51"/>
        <end position="364"/>
    </location>
</feature>
<dbReference type="EMBL" id="JANQDF010000030">
    <property type="protein sequence ID" value="MDH6104827.1"/>
    <property type="molecule type" value="Genomic_DNA"/>
</dbReference>
<accession>A0ABT6KAV5</accession>
<keyword evidence="2" id="KW-0547">Nucleotide-binding</keyword>
<protein>
    <submittedName>
        <fullName evidence="2">ATP-binding protein</fullName>
    </submittedName>
</protein>
<keyword evidence="2" id="KW-0067">ATP-binding</keyword>
<dbReference type="SUPFAM" id="SSF52540">
    <property type="entry name" value="P-loop containing nucleoside triphosphate hydrolases"/>
    <property type="match status" value="1"/>
</dbReference>
<evidence type="ECO:0000259" key="1">
    <source>
        <dbReference type="Pfam" id="PF13304"/>
    </source>
</evidence>
<dbReference type="PANTHER" id="PTHR40396:SF1">
    <property type="entry name" value="ATPASE AAA-TYPE CORE DOMAIN-CONTAINING PROTEIN"/>
    <property type="match status" value="1"/>
</dbReference>
<gene>
    <name evidence="2" type="ORF">NWP22_02875</name>
</gene>
<dbReference type="Gene3D" id="3.40.50.300">
    <property type="entry name" value="P-loop containing nucleotide triphosphate hydrolases"/>
    <property type="match status" value="1"/>
</dbReference>
<name>A0ABT6KAV5_9CYAN</name>
<dbReference type="GO" id="GO:0005524">
    <property type="term" value="F:ATP binding"/>
    <property type="evidence" value="ECO:0007669"/>
    <property type="project" value="UniProtKB-KW"/>
</dbReference>
<dbReference type="InterPro" id="IPR003959">
    <property type="entry name" value="ATPase_AAA_core"/>
</dbReference>
<dbReference type="InterPro" id="IPR027417">
    <property type="entry name" value="P-loop_NTPase"/>
</dbReference>
<evidence type="ECO:0000313" key="3">
    <source>
        <dbReference type="Proteomes" id="UP001159386"/>
    </source>
</evidence>
<reference evidence="2 3" key="1">
    <citation type="journal article" date="2023" name="J. Phycol.">
        <title>Chrysosporum ovalisporum is synonymous with the true-branching cyanobacterium Umezakia natans (Nostocales/Aphanizomenonaceae).</title>
        <authorList>
            <person name="McGregor G.B."/>
            <person name="Sendall B.C."/>
            <person name="Niiyama Y."/>
            <person name="Tuji A."/>
            <person name="Willis A."/>
        </authorList>
    </citation>
    <scope>NUCLEOTIDE SEQUENCE [LARGE SCALE GENOMIC DNA]</scope>
    <source>
        <strain evidence="2 3">CS-531</strain>
    </source>
</reference>
<dbReference type="Pfam" id="PF13304">
    <property type="entry name" value="AAA_21"/>
    <property type="match status" value="1"/>
</dbReference>
<dbReference type="PANTHER" id="PTHR40396">
    <property type="entry name" value="ATPASE-LIKE PROTEIN"/>
    <property type="match status" value="1"/>
</dbReference>
<dbReference type="Proteomes" id="UP001159386">
    <property type="component" value="Unassembled WGS sequence"/>
</dbReference>
<comment type="caution">
    <text evidence="2">The sequence shown here is derived from an EMBL/GenBank/DDBJ whole genome shotgun (WGS) entry which is preliminary data.</text>
</comment>